<organism evidence="2 3">
    <name type="scientific">Dickeya phage vB_DsoM_JA13</name>
    <dbReference type="NCBI Taxonomy" id="2283030"/>
    <lineage>
        <taxon>Viruses</taxon>
        <taxon>Duplodnaviria</taxon>
        <taxon>Heunggongvirae</taxon>
        <taxon>Uroviricota</taxon>
        <taxon>Caudoviricetes</taxon>
        <taxon>Salmondvirus</taxon>
        <taxon>Salmondvirus JA11</taxon>
    </lineage>
</organism>
<accession>A0A384ZW68</accession>
<protein>
    <submittedName>
        <fullName evidence="2">Putative membrane protein</fullName>
    </submittedName>
</protein>
<keyword evidence="1" id="KW-1133">Transmembrane helix</keyword>
<dbReference type="EMBL" id="MH460460">
    <property type="protein sequence ID" value="AXG66474.1"/>
    <property type="molecule type" value="Genomic_DNA"/>
</dbReference>
<reference evidence="2 3" key="1">
    <citation type="journal article" date="2018" name="Front. Microbiol.">
        <title>Jumbo Bacteriophages Are Represented Within an Increasing Diversity of Environmental Viruses Infecting the Emerging Phytopathogen, Dickeya solani.</title>
        <authorList>
            <person name="Day A.W."/>
            <person name="Ahn J."/>
            <person name="Salmond G.P.C."/>
        </authorList>
    </citation>
    <scope>NUCLEOTIDE SEQUENCE [LARGE SCALE GENOMIC DNA]</scope>
</reference>
<feature type="transmembrane region" description="Helical" evidence="1">
    <location>
        <begin position="12"/>
        <end position="32"/>
    </location>
</feature>
<feature type="transmembrane region" description="Helical" evidence="1">
    <location>
        <begin position="52"/>
        <end position="70"/>
    </location>
</feature>
<keyword evidence="1" id="KW-0472">Membrane</keyword>
<keyword evidence="1" id="KW-0812">Transmembrane</keyword>
<evidence type="ECO:0000313" key="3">
    <source>
        <dbReference type="Proteomes" id="UP000263742"/>
    </source>
</evidence>
<sequence>MLPDVQEAIKHYDLFQLFGYVCTWVGGVLVNYVQKTKREGLDWRQYWTNNPFSTVASVFVSIGLFINLIGSGETNHITFFSVAFMAENLINNGSNRNNANDSNAKSDNQ</sequence>
<name>A0A384ZW68_9CAUD</name>
<gene>
    <name evidence="2" type="ORF">JA13_071</name>
</gene>
<evidence type="ECO:0000256" key="1">
    <source>
        <dbReference type="SAM" id="Phobius"/>
    </source>
</evidence>
<dbReference type="Proteomes" id="UP000263742">
    <property type="component" value="Segment"/>
</dbReference>
<proteinExistence type="predicted"/>
<evidence type="ECO:0000313" key="2">
    <source>
        <dbReference type="EMBL" id="AXG66474.1"/>
    </source>
</evidence>